<protein>
    <submittedName>
        <fullName evidence="4">Glycosyltransferase</fullName>
    </submittedName>
</protein>
<dbReference type="GO" id="GO:0016757">
    <property type="term" value="F:glycosyltransferase activity"/>
    <property type="evidence" value="ECO:0007669"/>
    <property type="project" value="InterPro"/>
</dbReference>
<dbReference type="SUPFAM" id="SSF53756">
    <property type="entry name" value="UDP-Glycosyltransferase/glycogen phosphorylase"/>
    <property type="match status" value="1"/>
</dbReference>
<organism evidence="4 5">
    <name type="scientific">Paenibacillus psychroresistens</name>
    <dbReference type="NCBI Taxonomy" id="1778678"/>
    <lineage>
        <taxon>Bacteria</taxon>
        <taxon>Bacillati</taxon>
        <taxon>Bacillota</taxon>
        <taxon>Bacilli</taxon>
        <taxon>Bacillales</taxon>
        <taxon>Paenibacillaceae</taxon>
        <taxon>Paenibacillus</taxon>
    </lineage>
</organism>
<proteinExistence type="predicted"/>
<evidence type="ECO:0000313" key="5">
    <source>
        <dbReference type="Proteomes" id="UP000426246"/>
    </source>
</evidence>
<name>A0A6B8RFQ6_9BACL</name>
<evidence type="ECO:0000256" key="1">
    <source>
        <dbReference type="ARBA" id="ARBA00022679"/>
    </source>
</evidence>
<dbReference type="OrthoDB" id="9785185at2"/>
<gene>
    <name evidence="4" type="ORF">EHS13_04710</name>
</gene>
<dbReference type="Pfam" id="PF00534">
    <property type="entry name" value="Glycos_transf_1"/>
    <property type="match status" value="1"/>
</dbReference>
<dbReference type="PANTHER" id="PTHR46401:SF2">
    <property type="entry name" value="GLYCOSYLTRANSFERASE WBBK-RELATED"/>
    <property type="match status" value="1"/>
</dbReference>
<dbReference type="KEGG" id="ppsc:EHS13_04710"/>
<keyword evidence="2" id="KW-0472">Membrane</keyword>
<keyword evidence="1 4" id="KW-0808">Transferase</keyword>
<dbReference type="Gene3D" id="3.40.50.2000">
    <property type="entry name" value="Glycogen Phosphorylase B"/>
    <property type="match status" value="1"/>
</dbReference>
<feature type="domain" description="Glycosyl transferase family 1" evidence="3">
    <location>
        <begin position="199"/>
        <end position="355"/>
    </location>
</feature>
<keyword evidence="5" id="KW-1185">Reference proteome</keyword>
<dbReference type="Proteomes" id="UP000426246">
    <property type="component" value="Chromosome"/>
</dbReference>
<reference evidence="5" key="1">
    <citation type="submission" date="2018-11" db="EMBL/GenBank/DDBJ databases">
        <title>Complete genome sequence of Paenibacillus sp. ML311-T8.</title>
        <authorList>
            <person name="Nam Y.-D."/>
            <person name="Kang J."/>
            <person name="Chung W.-H."/>
            <person name="Park Y.S."/>
        </authorList>
    </citation>
    <scope>NUCLEOTIDE SEQUENCE [LARGE SCALE GENOMIC DNA]</scope>
    <source>
        <strain evidence="5">ML311-T8</strain>
    </source>
</reference>
<dbReference type="AlphaFoldDB" id="A0A6B8RFQ6"/>
<evidence type="ECO:0000256" key="2">
    <source>
        <dbReference type="SAM" id="Phobius"/>
    </source>
</evidence>
<keyword evidence="2" id="KW-0812">Transmembrane</keyword>
<dbReference type="EMBL" id="CP034235">
    <property type="protein sequence ID" value="QGQ94258.1"/>
    <property type="molecule type" value="Genomic_DNA"/>
</dbReference>
<dbReference type="GO" id="GO:0009103">
    <property type="term" value="P:lipopolysaccharide biosynthetic process"/>
    <property type="evidence" value="ECO:0007669"/>
    <property type="project" value="TreeGrafter"/>
</dbReference>
<keyword evidence="2" id="KW-1133">Transmembrane helix</keyword>
<accession>A0A6B8RFQ6</accession>
<sequence length="423" mass="48570">MKTLLFDHASDGHHTHYDNTVIQGLLDANNALELTFLTCPNHENTTSSYLEHLSITTYIPQRIQQILNYLPTRLKSMLITLYVLVYARAHGFKRIHFLYVDCCVLALYLFFPLTLGLKLSGTLHRFPAQKSKSNMLTKLLKWNILQKLVVHGEYTKNRLVQFRADIANRVESVLLPNLQKTDEISYSTNAHDLEIHTLIAQQLKAYKRPLLLAFGGLRHEKGIDLLLESLANMEQEATLLIAGSESCFNKDDLLQILEQYKIRDKVFLDIRYIPNEQVDFYFNLSDIIVLPYRKSFLGQSGPLTEGVARSKLVVGPNHGEIGFTLQHFGIGLVYESEDVKALAFQIDQAILKLNSPEIRENQTRYHKLVTVNAFKHKYSQIILANTSNSKRNPPRIKNLAHLEVLYYMLYVEAITNLWLFGLL</sequence>
<feature type="transmembrane region" description="Helical" evidence="2">
    <location>
        <begin position="95"/>
        <end position="117"/>
    </location>
</feature>
<dbReference type="InterPro" id="IPR001296">
    <property type="entry name" value="Glyco_trans_1"/>
</dbReference>
<dbReference type="RefSeq" id="WP_155699258.1">
    <property type="nucleotide sequence ID" value="NZ_CP034235.1"/>
</dbReference>
<evidence type="ECO:0000313" key="4">
    <source>
        <dbReference type="EMBL" id="QGQ94258.1"/>
    </source>
</evidence>
<dbReference type="PANTHER" id="PTHR46401">
    <property type="entry name" value="GLYCOSYLTRANSFERASE WBBK-RELATED"/>
    <property type="match status" value="1"/>
</dbReference>
<evidence type="ECO:0000259" key="3">
    <source>
        <dbReference type="Pfam" id="PF00534"/>
    </source>
</evidence>